<dbReference type="PROSITE" id="PS00561">
    <property type="entry name" value="CBM2_A"/>
    <property type="match status" value="1"/>
</dbReference>
<dbReference type="STRING" id="285568.AQJ66_03950"/>
<evidence type="ECO:0000256" key="7">
    <source>
        <dbReference type="ARBA" id="ARBA00037986"/>
    </source>
</evidence>
<reference evidence="10 11" key="1">
    <citation type="submission" date="2015-10" db="EMBL/GenBank/DDBJ databases">
        <title>Draft genome sequence of Streptomyces bungoensis DSM 41781, type strain for the species Streptomyces bungoensis.</title>
        <authorList>
            <person name="Ruckert C."/>
            <person name="Winkler A."/>
            <person name="Kalinowski J."/>
            <person name="Kampfer P."/>
            <person name="Glaeser S."/>
        </authorList>
    </citation>
    <scope>NUCLEOTIDE SEQUENCE [LARGE SCALE GENOMIC DNA]</scope>
    <source>
        <strain evidence="10 11">DSM 41781</strain>
    </source>
</reference>
<sequence length="885" mass="92685">MRRTRILTAVLALAAGLLAGTPPALAAAAPQAAVAADTYTWHNARIDGGGFVPGIVFNRSEKNLVYARTDIGGAYRWQQSTKTWTPLLDSVGWDEWGHTGVVSLASDSVDPDKVYAAVGTYTNDWDPGNGAVLRSADRGASWRKTDLPFKLGGNMPGRGMGERLAIDPNKDSVLYLGAPSGKGLWRSADSGVTWSQVTAFPNPGNYRQDPSDTSGYLSDDQGIAWVTFDESTGTSGSATKTIYVGVADKDNPVYRSTDAGATWQRLPGQPTGHLPHKGVLDARNGYLYVAYSDKGGPYDGGKGRLWRYATATGTWTDVSPVAEADTSYGFSGLTVDRQHPGTVMATAYSSWWPDTQLFRSTDSGATWTKAWDYTSYPNRANRYTIDVSSSPWLTFGANPQPPEQTPKLGWMTESLEIDPFDSDRMMYGTGATLYGTENLTRWDSGGKFTVRPMVQGLEETAVNDLAAPPSGGALLLSALGDIGGFRHTDLAKVPPMMYTSPTFTTTTSLDFAEKDPDTVVRVGDLDSGPHIAFSTDNGADWFGGTDPSGVSGGGTVAAAADGSRFVWSPKGTGVQYTTGFGSSWSASGGIPAGATVESDRVDPKTFYGFKSGKFYVSTDGGATFTASAATGLPSGDSVRFKALPGAEGDVWLAGGAAGGAYGLWHSADGGASFTKLAGVEQADTIGFGKAASGASYQTLYTSARIGGVRGIFRSTDKGATWTRINDDAHQWAFTGAAITGDPRVYGRVYVSTNGRGVIYGDTSDTGGGGGGGGGDPAPSGACTVSYKITNQWAGGFQADVQLTNTGAADWSGWSLGWTFADGQRITQLWNADHSQSGASVTAKNVGWNGTVAAGSSVGFGFTGTWSGSNTKPASFELGDQSCTVT</sequence>
<dbReference type="GO" id="GO:0010411">
    <property type="term" value="P:xyloglucan metabolic process"/>
    <property type="evidence" value="ECO:0007669"/>
    <property type="project" value="TreeGrafter"/>
</dbReference>
<evidence type="ECO:0000259" key="9">
    <source>
        <dbReference type="PROSITE" id="PS51173"/>
    </source>
</evidence>
<dbReference type="CDD" id="cd15482">
    <property type="entry name" value="Sialidase_non-viral"/>
    <property type="match status" value="2"/>
</dbReference>
<dbReference type="Gene3D" id="2.60.40.290">
    <property type="match status" value="1"/>
</dbReference>
<dbReference type="FunFam" id="2.130.10.10:FF:000545">
    <property type="entry name" value="Xyloglucanase Xgh74A"/>
    <property type="match status" value="1"/>
</dbReference>
<evidence type="ECO:0000313" key="10">
    <source>
        <dbReference type="EMBL" id="KUN89602.1"/>
    </source>
</evidence>
<dbReference type="InterPro" id="IPR008965">
    <property type="entry name" value="CBM2/CBM3_carb-bd_dom_sf"/>
</dbReference>
<dbReference type="OrthoDB" id="9764804at2"/>
<keyword evidence="5" id="KW-0326">Glycosidase</keyword>
<dbReference type="GO" id="GO:0030247">
    <property type="term" value="F:polysaccharide binding"/>
    <property type="evidence" value="ECO:0007669"/>
    <property type="project" value="UniProtKB-UniRule"/>
</dbReference>
<dbReference type="InterPro" id="IPR052025">
    <property type="entry name" value="Xyloglucanase_GH74"/>
</dbReference>
<dbReference type="Pfam" id="PF00553">
    <property type="entry name" value="CBM_2"/>
    <property type="match status" value="1"/>
</dbReference>
<comment type="similarity">
    <text evidence="7">Belongs to the glycosyl hydrolase 74 family.</text>
</comment>
<dbReference type="SUPFAM" id="SSF110296">
    <property type="entry name" value="Oligoxyloglucan reducing end-specific cellobiohydrolase"/>
    <property type="match status" value="2"/>
</dbReference>
<dbReference type="Gene3D" id="2.130.10.10">
    <property type="entry name" value="YVTN repeat-like/Quinoprotein amine dehydrogenase"/>
    <property type="match status" value="2"/>
</dbReference>
<organism evidence="10 11">
    <name type="scientific">Streptomyces bungoensis</name>
    <dbReference type="NCBI Taxonomy" id="285568"/>
    <lineage>
        <taxon>Bacteria</taxon>
        <taxon>Bacillati</taxon>
        <taxon>Actinomycetota</taxon>
        <taxon>Actinomycetes</taxon>
        <taxon>Kitasatosporales</taxon>
        <taxon>Streptomycetaceae</taxon>
        <taxon>Streptomyces</taxon>
    </lineage>
</organism>
<feature type="chain" id="PRO_5007107138" evidence="8">
    <location>
        <begin position="27"/>
        <end position="885"/>
    </location>
</feature>
<evidence type="ECO:0000256" key="5">
    <source>
        <dbReference type="ARBA" id="ARBA00023295"/>
    </source>
</evidence>
<dbReference type="AlphaFoldDB" id="A0A101TC38"/>
<feature type="domain" description="CBM2" evidence="9">
    <location>
        <begin position="775"/>
        <end position="885"/>
    </location>
</feature>
<keyword evidence="11" id="KW-1185">Reference proteome</keyword>
<dbReference type="GO" id="GO:0004553">
    <property type="term" value="F:hydrolase activity, hydrolyzing O-glycosyl compounds"/>
    <property type="evidence" value="ECO:0007669"/>
    <property type="project" value="InterPro"/>
</dbReference>
<dbReference type="SUPFAM" id="SSF49384">
    <property type="entry name" value="Carbohydrate-binding domain"/>
    <property type="match status" value="1"/>
</dbReference>
<name>A0A101TC38_9ACTN</name>
<evidence type="ECO:0000256" key="1">
    <source>
        <dbReference type="ARBA" id="ARBA00022729"/>
    </source>
</evidence>
<evidence type="ECO:0000313" key="11">
    <source>
        <dbReference type="Proteomes" id="UP000053024"/>
    </source>
</evidence>
<dbReference type="FunFam" id="2.130.10.10:FF:000534">
    <property type="entry name" value="Xyloglucanase Xgh74A"/>
    <property type="match status" value="1"/>
</dbReference>
<keyword evidence="3" id="KW-0136">Cellulose degradation</keyword>
<evidence type="ECO:0000256" key="6">
    <source>
        <dbReference type="ARBA" id="ARBA00023326"/>
    </source>
</evidence>
<evidence type="ECO:0000256" key="4">
    <source>
        <dbReference type="ARBA" id="ARBA00023277"/>
    </source>
</evidence>
<keyword evidence="4" id="KW-0119">Carbohydrate metabolism</keyword>
<keyword evidence="1 8" id="KW-0732">Signal</keyword>
<dbReference type="PROSITE" id="PS51173">
    <property type="entry name" value="CBM2"/>
    <property type="match status" value="1"/>
</dbReference>
<dbReference type="EMBL" id="LMWX01000005">
    <property type="protein sequence ID" value="KUN89602.1"/>
    <property type="molecule type" value="Genomic_DNA"/>
</dbReference>
<protein>
    <submittedName>
        <fullName evidence="10">Xyloglucanase</fullName>
    </submittedName>
</protein>
<keyword evidence="6" id="KW-0624">Polysaccharide degradation</keyword>
<dbReference type="PANTHER" id="PTHR43739">
    <property type="entry name" value="XYLOGLUCANASE (EUROFUNG)"/>
    <property type="match status" value="1"/>
</dbReference>
<dbReference type="RefSeq" id="WP_061916351.1">
    <property type="nucleotide sequence ID" value="NZ_KQ948851.1"/>
</dbReference>
<dbReference type="InterPro" id="IPR001919">
    <property type="entry name" value="CBD2"/>
</dbReference>
<dbReference type="InterPro" id="IPR015943">
    <property type="entry name" value="WD40/YVTN_repeat-like_dom_sf"/>
</dbReference>
<dbReference type="Proteomes" id="UP000053024">
    <property type="component" value="Unassembled WGS sequence"/>
</dbReference>
<keyword evidence="2" id="KW-0378">Hydrolase</keyword>
<dbReference type="SMART" id="SM00637">
    <property type="entry name" value="CBD_II"/>
    <property type="match status" value="1"/>
</dbReference>
<comment type="caution">
    <text evidence="10">The sequence shown here is derived from an EMBL/GenBank/DDBJ whole genome shotgun (WGS) entry which is preliminary data.</text>
</comment>
<evidence type="ECO:0000256" key="3">
    <source>
        <dbReference type="ARBA" id="ARBA00023001"/>
    </source>
</evidence>
<gene>
    <name evidence="10" type="ORF">AQJ66_03950</name>
</gene>
<dbReference type="InterPro" id="IPR018366">
    <property type="entry name" value="CBM2_CS"/>
</dbReference>
<dbReference type="PANTHER" id="PTHR43739:SF2">
    <property type="entry name" value="OLIGOXYLOGLUCAN-REDUCING END-SPECIFIC XYLOGLUCANASE-RELATED"/>
    <property type="match status" value="1"/>
</dbReference>
<feature type="signal peptide" evidence="8">
    <location>
        <begin position="1"/>
        <end position="26"/>
    </location>
</feature>
<dbReference type="GO" id="GO:0030245">
    <property type="term" value="P:cellulose catabolic process"/>
    <property type="evidence" value="ECO:0007669"/>
    <property type="project" value="UniProtKB-KW"/>
</dbReference>
<proteinExistence type="inferred from homology"/>
<evidence type="ECO:0000256" key="8">
    <source>
        <dbReference type="SAM" id="SignalP"/>
    </source>
</evidence>
<accession>A0A101TC38</accession>
<evidence type="ECO:0000256" key="2">
    <source>
        <dbReference type="ARBA" id="ARBA00022801"/>
    </source>
</evidence>
<dbReference type="InterPro" id="IPR012291">
    <property type="entry name" value="CBM2_carb-bd_dom_sf"/>
</dbReference>